<dbReference type="Pfam" id="PF09413">
    <property type="entry name" value="DUF2007"/>
    <property type="match status" value="1"/>
</dbReference>
<dbReference type="Gene3D" id="3.30.70.790">
    <property type="entry name" value="UreE, C-terminal domain"/>
    <property type="match status" value="1"/>
</dbReference>
<name>A0ABS9BKB1_9BACT</name>
<feature type="domain" description="DUF2007" evidence="1">
    <location>
        <begin position="5"/>
        <end position="69"/>
    </location>
</feature>
<comment type="caution">
    <text evidence="2">The sequence shown here is derived from an EMBL/GenBank/DDBJ whole genome shotgun (WGS) entry which is preliminary data.</text>
</comment>
<gene>
    <name evidence="2" type="ORF">L0U88_12500</name>
</gene>
<dbReference type="Proteomes" id="UP001200145">
    <property type="component" value="Unassembled WGS sequence"/>
</dbReference>
<accession>A0ABS9BKB1</accession>
<evidence type="ECO:0000313" key="2">
    <source>
        <dbReference type="EMBL" id="MCF1715448.1"/>
    </source>
</evidence>
<sequence>MHFVQIRSYDNYIQANIQLNLLKEHGINCHLKDENTVTIDPFLSPAIGGMKLMVLNDDLSKAISLLDAATDAYLQTLPCPACGTKALERRTHVTSLNWWNRWIARLRGNAESVFTSEVICRSCGKRVTDLGFS</sequence>
<evidence type="ECO:0000259" key="1">
    <source>
        <dbReference type="Pfam" id="PF09413"/>
    </source>
</evidence>
<proteinExistence type="predicted"/>
<reference evidence="2 3" key="1">
    <citation type="submission" date="2022-01" db="EMBL/GenBank/DDBJ databases">
        <title>Flavihumibacter sp. nov., isolated from sediment of a river.</title>
        <authorList>
            <person name="Liu H."/>
        </authorList>
    </citation>
    <scope>NUCLEOTIDE SEQUENCE [LARGE SCALE GENOMIC DNA]</scope>
    <source>
        <strain evidence="2 3">RY-1</strain>
    </source>
</reference>
<dbReference type="RefSeq" id="WP_234866401.1">
    <property type="nucleotide sequence ID" value="NZ_JAKEVY010000003.1"/>
</dbReference>
<protein>
    <submittedName>
        <fullName evidence="2">DUF2007 domain-containing protein</fullName>
    </submittedName>
</protein>
<evidence type="ECO:0000313" key="3">
    <source>
        <dbReference type="Proteomes" id="UP001200145"/>
    </source>
</evidence>
<dbReference type="SUPFAM" id="SSF54913">
    <property type="entry name" value="GlnB-like"/>
    <property type="match status" value="1"/>
</dbReference>
<dbReference type="EMBL" id="JAKEVY010000003">
    <property type="protein sequence ID" value="MCF1715448.1"/>
    <property type="molecule type" value="Genomic_DNA"/>
</dbReference>
<dbReference type="InterPro" id="IPR011322">
    <property type="entry name" value="N-reg_PII-like_a/b"/>
</dbReference>
<keyword evidence="3" id="KW-1185">Reference proteome</keyword>
<dbReference type="InterPro" id="IPR018551">
    <property type="entry name" value="DUF2007"/>
</dbReference>
<organism evidence="2 3">
    <name type="scientific">Flavihumibacter fluminis</name>
    <dbReference type="NCBI Taxonomy" id="2909236"/>
    <lineage>
        <taxon>Bacteria</taxon>
        <taxon>Pseudomonadati</taxon>
        <taxon>Bacteroidota</taxon>
        <taxon>Chitinophagia</taxon>
        <taxon>Chitinophagales</taxon>
        <taxon>Chitinophagaceae</taxon>
        <taxon>Flavihumibacter</taxon>
    </lineage>
</organism>